<dbReference type="InterPro" id="IPR000477">
    <property type="entry name" value="RT_dom"/>
</dbReference>
<evidence type="ECO:0000313" key="14">
    <source>
        <dbReference type="Proteomes" id="UP000029578"/>
    </source>
</evidence>
<keyword evidence="6" id="KW-0695">RNA-directed DNA polymerase</keyword>
<dbReference type="RefSeq" id="WP_036864714.1">
    <property type="nucleotide sequence ID" value="NZ_JRNS01000336.1"/>
</dbReference>
<evidence type="ECO:0000256" key="11">
    <source>
        <dbReference type="SAM" id="Phobius"/>
    </source>
</evidence>
<evidence type="ECO:0000256" key="7">
    <source>
        <dbReference type="ARBA" id="ARBA00023118"/>
    </source>
</evidence>
<evidence type="ECO:0000313" key="13">
    <source>
        <dbReference type="EMBL" id="KGF48789.1"/>
    </source>
</evidence>
<keyword evidence="5" id="KW-0460">Magnesium</keyword>
<accession>A0A096CU58</accession>
<evidence type="ECO:0000256" key="2">
    <source>
        <dbReference type="ARBA" id="ARBA00022679"/>
    </source>
</evidence>
<dbReference type="GO" id="GO:0003964">
    <property type="term" value="F:RNA-directed DNA polymerase activity"/>
    <property type="evidence" value="ECO:0007669"/>
    <property type="project" value="UniProtKB-KW"/>
</dbReference>
<dbReference type="GO" id="GO:0051607">
    <property type="term" value="P:defense response to virus"/>
    <property type="evidence" value="ECO:0007669"/>
    <property type="project" value="UniProtKB-KW"/>
</dbReference>
<gene>
    <name evidence="13" type="ORF">HMPREF0661_06475</name>
</gene>
<evidence type="ECO:0000256" key="8">
    <source>
        <dbReference type="ARBA" id="ARBA00034120"/>
    </source>
</evidence>
<organism evidence="13 14">
    <name type="scientific">Prevotella melaninogenica DNF00666</name>
    <dbReference type="NCBI Taxonomy" id="1401073"/>
    <lineage>
        <taxon>Bacteria</taxon>
        <taxon>Pseudomonadati</taxon>
        <taxon>Bacteroidota</taxon>
        <taxon>Bacteroidia</taxon>
        <taxon>Bacteroidales</taxon>
        <taxon>Prevotellaceae</taxon>
        <taxon>Prevotella</taxon>
    </lineage>
</organism>
<feature type="transmembrane region" description="Helical" evidence="11">
    <location>
        <begin position="417"/>
        <end position="437"/>
    </location>
</feature>
<keyword evidence="2" id="KW-0808">Transferase</keyword>
<dbReference type="GO" id="GO:0046872">
    <property type="term" value="F:metal ion binding"/>
    <property type="evidence" value="ECO:0007669"/>
    <property type="project" value="UniProtKB-KW"/>
</dbReference>
<dbReference type="CDD" id="cd03487">
    <property type="entry name" value="RT_Bac_retron_II"/>
    <property type="match status" value="1"/>
</dbReference>
<dbReference type="PANTHER" id="PTHR34047:SF7">
    <property type="entry name" value="RNA-DIRECTED DNA POLYMERASE"/>
    <property type="match status" value="1"/>
</dbReference>
<comment type="catalytic activity">
    <reaction evidence="9">
        <text>DNA(n) + a 2'-deoxyribonucleoside 5'-triphosphate = DNA(n+1) + diphosphate</text>
        <dbReference type="Rhea" id="RHEA:22508"/>
        <dbReference type="Rhea" id="RHEA-COMP:17339"/>
        <dbReference type="Rhea" id="RHEA-COMP:17340"/>
        <dbReference type="ChEBI" id="CHEBI:33019"/>
        <dbReference type="ChEBI" id="CHEBI:61560"/>
        <dbReference type="ChEBI" id="CHEBI:173112"/>
        <dbReference type="EC" id="2.7.7.49"/>
    </reaction>
</comment>
<dbReference type="Proteomes" id="UP000029578">
    <property type="component" value="Unassembled WGS sequence"/>
</dbReference>
<dbReference type="InterPro" id="IPR043502">
    <property type="entry name" value="DNA/RNA_pol_sf"/>
</dbReference>
<comment type="similarity">
    <text evidence="8">Belongs to the bacterial reverse transcriptase family.</text>
</comment>
<feature type="region of interest" description="Disordered" evidence="10">
    <location>
        <begin position="389"/>
        <end position="410"/>
    </location>
</feature>
<protein>
    <recommendedName>
        <fullName evidence="1">RNA-directed DNA polymerase</fullName>
        <ecNumber evidence="1">2.7.7.49</ecNumber>
    </recommendedName>
</protein>
<dbReference type="SUPFAM" id="SSF56672">
    <property type="entry name" value="DNA/RNA polymerases"/>
    <property type="match status" value="1"/>
</dbReference>
<evidence type="ECO:0000259" key="12">
    <source>
        <dbReference type="PROSITE" id="PS50878"/>
    </source>
</evidence>
<dbReference type="EC" id="2.7.7.49" evidence="1"/>
<dbReference type="GO" id="GO:0003723">
    <property type="term" value="F:RNA binding"/>
    <property type="evidence" value="ECO:0007669"/>
    <property type="project" value="InterPro"/>
</dbReference>
<evidence type="ECO:0000256" key="10">
    <source>
        <dbReference type="SAM" id="MobiDB-lite"/>
    </source>
</evidence>
<keyword evidence="4" id="KW-0479">Metal-binding</keyword>
<sequence length="441" mass="50624">MATKTVNARNYTKADFDRRLRYLSDSQELAMLLNKLSEPYPYYVFRAKQLSFLADTNNINRRCKTFLLRKKHGGYREITAPKGALHDILHTLNIVLQTYDEPTPWAFGFVCGRSVVDNARPHVGKRYILNLDLKDFFPSITRQQVADCLTAEPFGFSSLAAKLISGLATVRTKNNEEVLAQGFATSPTLSNIICREMDKEIASIAAAQGITFTRYADDLTFSADTDILRPQGELVQQVKTIVERYGFRLNEEKTHLQRRGRRQEVTGLMVTEKVNVSRRYVREIRSLLYIWERYGYEDACQAAWKSYRQQHGKTKGHQHCVPLNAVLRGKLNYMKMVRGADDPLYQRFISRYTSLQQRSKGDIKEVAYKAYMGKYLSISAKDRMTRDAVLPNDNTSSRQLGATSSNPYDPRKKSKRILNFILMVIILVAIILIKLFLKSLL</sequence>
<evidence type="ECO:0000256" key="1">
    <source>
        <dbReference type="ARBA" id="ARBA00012493"/>
    </source>
</evidence>
<evidence type="ECO:0000256" key="6">
    <source>
        <dbReference type="ARBA" id="ARBA00022918"/>
    </source>
</evidence>
<dbReference type="Pfam" id="PF00078">
    <property type="entry name" value="RVT_1"/>
    <property type="match status" value="1"/>
</dbReference>
<evidence type="ECO:0000256" key="5">
    <source>
        <dbReference type="ARBA" id="ARBA00022842"/>
    </source>
</evidence>
<feature type="compositionally biased region" description="Polar residues" evidence="10">
    <location>
        <begin position="392"/>
        <end position="407"/>
    </location>
</feature>
<proteinExistence type="inferred from homology"/>
<dbReference type="InterPro" id="IPR051083">
    <property type="entry name" value="GrpII_Intron_Splice-Mob/Def"/>
</dbReference>
<keyword evidence="11" id="KW-0812">Transmembrane</keyword>
<dbReference type="AlphaFoldDB" id="A0A096CU58"/>
<keyword evidence="3" id="KW-0548">Nucleotidyltransferase</keyword>
<name>A0A096CU58_9BACT</name>
<dbReference type="PANTHER" id="PTHR34047">
    <property type="entry name" value="NUCLEAR INTRON MATURASE 1, MITOCHONDRIAL-RELATED"/>
    <property type="match status" value="1"/>
</dbReference>
<evidence type="ECO:0000256" key="9">
    <source>
        <dbReference type="ARBA" id="ARBA00048173"/>
    </source>
</evidence>
<dbReference type="PROSITE" id="PS50878">
    <property type="entry name" value="RT_POL"/>
    <property type="match status" value="1"/>
</dbReference>
<keyword evidence="7" id="KW-0051">Antiviral defense</keyword>
<evidence type="ECO:0000256" key="3">
    <source>
        <dbReference type="ARBA" id="ARBA00022695"/>
    </source>
</evidence>
<reference evidence="13 14" key="1">
    <citation type="submission" date="2014-07" db="EMBL/GenBank/DDBJ databases">
        <authorList>
            <person name="McCorrison J."/>
            <person name="Sanka R."/>
            <person name="Torralba M."/>
            <person name="Gillis M."/>
            <person name="Haft D.H."/>
            <person name="Methe B."/>
            <person name="Sutton G."/>
            <person name="Nelson K.E."/>
        </authorList>
    </citation>
    <scope>NUCLEOTIDE SEQUENCE [LARGE SCALE GENOMIC DNA]</scope>
    <source>
        <strain evidence="13 14">DNF00666</strain>
    </source>
</reference>
<evidence type="ECO:0000256" key="4">
    <source>
        <dbReference type="ARBA" id="ARBA00022723"/>
    </source>
</evidence>
<dbReference type="EMBL" id="JRNS01000336">
    <property type="protein sequence ID" value="KGF48789.1"/>
    <property type="molecule type" value="Genomic_DNA"/>
</dbReference>
<feature type="domain" description="Reverse transcriptase" evidence="12">
    <location>
        <begin position="1"/>
        <end position="270"/>
    </location>
</feature>
<keyword evidence="11" id="KW-0472">Membrane</keyword>
<comment type="caution">
    <text evidence="13">The sequence shown here is derived from an EMBL/GenBank/DDBJ whole genome shotgun (WGS) entry which is preliminary data.</text>
</comment>
<dbReference type="InterPro" id="IPR000123">
    <property type="entry name" value="Reverse_transcriptase_msDNA"/>
</dbReference>
<keyword evidence="11" id="KW-1133">Transmembrane helix</keyword>
<dbReference type="PRINTS" id="PR00866">
    <property type="entry name" value="RNADNAPOLMS"/>
</dbReference>